<protein>
    <submittedName>
        <fullName evidence="1">Uncharacterized protein</fullName>
    </submittedName>
</protein>
<reference evidence="1" key="2">
    <citation type="submission" date="2020-07" db="EMBL/GenBank/DDBJ databases">
        <authorList>
            <person name="Pettersson B.M.F."/>
            <person name="Behra P.R.K."/>
            <person name="Ramesh M."/>
            <person name="Das S."/>
            <person name="Dasgupta S."/>
            <person name="Kirsebom L.A."/>
        </authorList>
    </citation>
    <scope>NUCLEOTIDE SEQUENCE</scope>
    <source>
        <strain evidence="1">DSM 45439</strain>
    </source>
</reference>
<organism evidence="1 4">
    <name type="scientific">Mycobacterium bouchedurhonense</name>
    <dbReference type="NCBI Taxonomy" id="701041"/>
    <lineage>
        <taxon>Bacteria</taxon>
        <taxon>Bacillati</taxon>
        <taxon>Actinomycetota</taxon>
        <taxon>Actinomycetes</taxon>
        <taxon>Mycobacteriales</taxon>
        <taxon>Mycobacteriaceae</taxon>
        <taxon>Mycobacterium</taxon>
        <taxon>Mycobacterium avium complex (MAC)</taxon>
    </lineage>
</organism>
<evidence type="ECO:0000313" key="2">
    <source>
        <dbReference type="EMBL" id="ORA45547.1"/>
    </source>
</evidence>
<evidence type="ECO:0000313" key="4">
    <source>
        <dbReference type="Proteomes" id="UP001207588"/>
    </source>
</evidence>
<reference evidence="1" key="3">
    <citation type="journal article" date="2022" name="BMC Genomics">
        <title>Comparative genome analysis of mycobacteria focusing on tRNA and non-coding RNA.</title>
        <authorList>
            <person name="Behra P.R.K."/>
            <person name="Pettersson B.M.F."/>
            <person name="Ramesh M."/>
            <person name="Das S."/>
            <person name="Dasgupta S."/>
            <person name="Kirsebom L.A."/>
        </authorList>
    </citation>
    <scope>NUCLEOTIDE SEQUENCE</scope>
    <source>
        <strain evidence="1">DSM 45439</strain>
    </source>
</reference>
<dbReference type="EMBL" id="MVHL01000037">
    <property type="protein sequence ID" value="ORA45547.1"/>
    <property type="molecule type" value="Genomic_DNA"/>
</dbReference>
<sequence length="112" mass="12313">MGQEPFFANGLQGESVKELASLLEDLPKRSLALTGEGKDAQRDNDTRAGWAARALIAYAKQLNEASLTEELETVVGDLLGDLRHLCDALQVDWDIVANRSEFYYLTEIAGTL</sequence>
<accession>A0AAW5S030</accession>
<dbReference type="EMBL" id="JACKTG010000013">
    <property type="protein sequence ID" value="MCV6988706.1"/>
    <property type="molecule type" value="Genomic_DNA"/>
</dbReference>
<gene>
    <name evidence="2" type="ORF">BST19_20010</name>
    <name evidence="1" type="ORF">H7I91_05185</name>
</gene>
<dbReference type="Proteomes" id="UP000192293">
    <property type="component" value="Unassembled WGS sequence"/>
</dbReference>
<evidence type="ECO:0000313" key="1">
    <source>
        <dbReference type="EMBL" id="MCV6988706.1"/>
    </source>
</evidence>
<keyword evidence="3" id="KW-1185">Reference proteome</keyword>
<comment type="caution">
    <text evidence="1">The sequence shown here is derived from an EMBL/GenBank/DDBJ whole genome shotgun (WGS) entry which is preliminary data.</text>
</comment>
<evidence type="ECO:0000313" key="3">
    <source>
        <dbReference type="Proteomes" id="UP000192293"/>
    </source>
</evidence>
<dbReference type="AlphaFoldDB" id="A0AAW5S030"/>
<name>A0AAW5S030_MYCBC</name>
<proteinExistence type="predicted"/>
<dbReference type="Proteomes" id="UP001207588">
    <property type="component" value="Unassembled WGS sequence"/>
</dbReference>
<reference evidence="2 3" key="1">
    <citation type="submission" date="2017-02" db="EMBL/GenBank/DDBJ databases">
        <title>The new phylogeny of genus Mycobacterium.</title>
        <authorList>
            <person name="Tortoli E."/>
            <person name="Trovato A."/>
            <person name="Cirillo D.M."/>
        </authorList>
    </citation>
    <scope>NUCLEOTIDE SEQUENCE [LARGE SCALE GENOMIC DNA]</scope>
    <source>
        <strain evidence="2 3">DSM 45439</strain>
    </source>
</reference>